<dbReference type="GO" id="GO:0022857">
    <property type="term" value="F:transmembrane transporter activity"/>
    <property type="evidence" value="ECO:0007669"/>
    <property type="project" value="InterPro"/>
</dbReference>
<evidence type="ECO:0000256" key="3">
    <source>
        <dbReference type="ARBA" id="ARBA00022692"/>
    </source>
</evidence>
<feature type="transmembrane region" description="Helical" evidence="8">
    <location>
        <begin position="185"/>
        <end position="207"/>
    </location>
</feature>
<dbReference type="GO" id="GO:0016020">
    <property type="term" value="C:membrane"/>
    <property type="evidence" value="ECO:0007669"/>
    <property type="project" value="UniProtKB-SubCell"/>
</dbReference>
<feature type="transmembrane region" description="Helical" evidence="8">
    <location>
        <begin position="96"/>
        <end position="118"/>
    </location>
</feature>
<dbReference type="RefSeq" id="XP_020116948.1">
    <property type="nucleotide sequence ID" value="XM_020262798.1"/>
</dbReference>
<evidence type="ECO:0000256" key="2">
    <source>
        <dbReference type="ARBA" id="ARBA00022448"/>
    </source>
</evidence>
<dbReference type="OrthoDB" id="3639251at2759"/>
<feature type="transmembrane region" description="Helical" evidence="8">
    <location>
        <begin position="288"/>
        <end position="307"/>
    </location>
</feature>
<keyword evidence="4 8" id="KW-1133">Transmembrane helix</keyword>
<sequence>MSTNDAHEPRAGHAENDRDDDSSSEITLTRWQKIENIIWDGGHRTPQERSLVRRLDIFIMSWATIGYFVRLLDWANVTNAYVSGMKEDLHFTGADYNLLSTFFIIGYVIGQVPSQLVLTRVRPSIWLPTCELLWSIITFCFAAVRNVRDVFALRIIMGFLESPFAVGVLTIMGSWYTPRELSKRIAIFYSACYAASMFSGYLQAAIYHGMDGHLGLPGWRWLFIFCGVISMPFSLYGYVAIPDNPYICKARWMPAEQLDFARRRMEAYDRRPPVLLTWAKMKRIVTHWPLYAFTAIMIFQCLVTQPLNYFAVWLQALNRFSVYEVNVIPTSGQALGLITTLLYSWLSDAWGGNRPKALLIPAVINLVGLIIVAIGPGFGATLFGYLLNGASWGFWPICFAWTNEVCAKDPEERAIVIGVAQTLGQAFVAWLPVIILNTSKYAPKFTIGWSVLSGVSGLQLAMVFVIRWLVKREKRQEAAAAEEEYCRGNVSHGIDDVDAGIEEVNTVTKIDAANGSGSGNGGLVVETVREGSKMA</sequence>
<feature type="transmembrane region" description="Helical" evidence="8">
    <location>
        <begin position="382"/>
        <end position="402"/>
    </location>
</feature>
<feature type="region of interest" description="Disordered" evidence="7">
    <location>
        <begin position="1"/>
        <end position="25"/>
    </location>
</feature>
<dbReference type="EMBL" id="LFMY01000013">
    <property type="protein sequence ID" value="OKL56827.1"/>
    <property type="molecule type" value="Genomic_DNA"/>
</dbReference>
<evidence type="ECO:0000256" key="6">
    <source>
        <dbReference type="ARBA" id="ARBA00037968"/>
    </source>
</evidence>
<feature type="transmembrane region" description="Helical" evidence="8">
    <location>
        <begin position="57"/>
        <end position="76"/>
    </location>
</feature>
<dbReference type="AlphaFoldDB" id="A0A225ATN1"/>
<dbReference type="Pfam" id="PF07690">
    <property type="entry name" value="MFS_1"/>
    <property type="match status" value="1"/>
</dbReference>
<dbReference type="STRING" id="1441469.A0A225ATN1"/>
<dbReference type="InterPro" id="IPR011701">
    <property type="entry name" value="MFS"/>
</dbReference>
<comment type="caution">
    <text evidence="10">The sequence shown here is derived from an EMBL/GenBank/DDBJ whole genome shotgun (WGS) entry which is preliminary data.</text>
</comment>
<keyword evidence="11" id="KW-1185">Reference proteome</keyword>
<dbReference type="Proteomes" id="UP000214365">
    <property type="component" value="Unassembled WGS sequence"/>
</dbReference>
<dbReference type="PROSITE" id="PS50850">
    <property type="entry name" value="MFS"/>
    <property type="match status" value="1"/>
</dbReference>
<evidence type="ECO:0000256" key="8">
    <source>
        <dbReference type="SAM" id="Phobius"/>
    </source>
</evidence>
<evidence type="ECO:0000256" key="7">
    <source>
        <dbReference type="SAM" id="MobiDB-lite"/>
    </source>
</evidence>
<evidence type="ECO:0000313" key="11">
    <source>
        <dbReference type="Proteomes" id="UP000214365"/>
    </source>
</evidence>
<accession>A0A225ATN1</accession>
<feature type="domain" description="Major facilitator superfamily (MFS) profile" evidence="9">
    <location>
        <begin position="59"/>
        <end position="474"/>
    </location>
</feature>
<organism evidence="10 11">
    <name type="scientific">Talaromyces atroroseus</name>
    <dbReference type="NCBI Taxonomy" id="1441469"/>
    <lineage>
        <taxon>Eukaryota</taxon>
        <taxon>Fungi</taxon>
        <taxon>Dikarya</taxon>
        <taxon>Ascomycota</taxon>
        <taxon>Pezizomycotina</taxon>
        <taxon>Eurotiomycetes</taxon>
        <taxon>Eurotiomycetidae</taxon>
        <taxon>Eurotiales</taxon>
        <taxon>Trichocomaceae</taxon>
        <taxon>Talaromyces</taxon>
        <taxon>Talaromyces sect. Trachyspermi</taxon>
    </lineage>
</organism>
<protein>
    <recommendedName>
        <fullName evidence="9">Major facilitator superfamily (MFS) profile domain-containing protein</fullName>
    </recommendedName>
</protein>
<dbReference type="InterPro" id="IPR036259">
    <property type="entry name" value="MFS_trans_sf"/>
</dbReference>
<dbReference type="PANTHER" id="PTHR43791">
    <property type="entry name" value="PERMEASE-RELATED"/>
    <property type="match status" value="1"/>
</dbReference>
<feature type="transmembrane region" description="Helical" evidence="8">
    <location>
        <begin position="447"/>
        <end position="470"/>
    </location>
</feature>
<evidence type="ECO:0000256" key="1">
    <source>
        <dbReference type="ARBA" id="ARBA00004141"/>
    </source>
</evidence>
<evidence type="ECO:0000256" key="4">
    <source>
        <dbReference type="ARBA" id="ARBA00022989"/>
    </source>
</evidence>
<dbReference type="InterPro" id="IPR020846">
    <property type="entry name" value="MFS_dom"/>
</dbReference>
<name>A0A225ATN1_TALAT</name>
<feature type="transmembrane region" description="Helical" evidence="8">
    <location>
        <begin position="414"/>
        <end position="435"/>
    </location>
</feature>
<feature type="transmembrane region" description="Helical" evidence="8">
    <location>
        <begin position="327"/>
        <end position="346"/>
    </location>
</feature>
<dbReference type="FunFam" id="1.20.1250.20:FF:000065">
    <property type="entry name" value="Putative MFS pantothenate transporter"/>
    <property type="match status" value="1"/>
</dbReference>
<comment type="subcellular location">
    <subcellularLocation>
        <location evidence="1">Membrane</location>
        <topology evidence="1">Multi-pass membrane protein</topology>
    </subcellularLocation>
</comment>
<dbReference type="PANTHER" id="PTHR43791:SF43">
    <property type="entry name" value="MAJOR FACILITATOR SUPERFAMILY (MFS) PROFILE DOMAIN-CONTAINING PROTEIN"/>
    <property type="match status" value="1"/>
</dbReference>
<comment type="similarity">
    <text evidence="6">Belongs to the major facilitator superfamily. Allantoate permease family.</text>
</comment>
<evidence type="ECO:0000313" key="10">
    <source>
        <dbReference type="EMBL" id="OKL56827.1"/>
    </source>
</evidence>
<proteinExistence type="inferred from homology"/>
<evidence type="ECO:0000259" key="9">
    <source>
        <dbReference type="PROSITE" id="PS50850"/>
    </source>
</evidence>
<keyword evidence="3 8" id="KW-0812">Transmembrane</keyword>
<dbReference type="Gene3D" id="1.20.1250.20">
    <property type="entry name" value="MFS general substrate transporter like domains"/>
    <property type="match status" value="2"/>
</dbReference>
<reference evidence="10 11" key="1">
    <citation type="submission" date="2015-06" db="EMBL/GenBank/DDBJ databases">
        <title>Talaromyces atroroseus IBT 11181 draft genome.</title>
        <authorList>
            <person name="Rasmussen K.B."/>
            <person name="Rasmussen S."/>
            <person name="Petersen B."/>
            <person name="Sicheritz-Ponten T."/>
            <person name="Mortensen U.H."/>
            <person name="Thrane U."/>
        </authorList>
    </citation>
    <scope>NUCLEOTIDE SEQUENCE [LARGE SCALE GENOMIC DNA]</scope>
    <source>
        <strain evidence="10 11">IBT 11181</strain>
    </source>
</reference>
<keyword evidence="5 8" id="KW-0472">Membrane</keyword>
<dbReference type="GeneID" id="31007482"/>
<evidence type="ECO:0000256" key="5">
    <source>
        <dbReference type="ARBA" id="ARBA00023136"/>
    </source>
</evidence>
<gene>
    <name evidence="10" type="ORF">UA08_07726</name>
</gene>
<feature type="transmembrane region" description="Helical" evidence="8">
    <location>
        <begin position="150"/>
        <end position="173"/>
    </location>
</feature>
<keyword evidence="2" id="KW-0813">Transport</keyword>
<feature type="compositionally biased region" description="Basic and acidic residues" evidence="7">
    <location>
        <begin position="1"/>
        <end position="16"/>
    </location>
</feature>
<feature type="transmembrane region" description="Helical" evidence="8">
    <location>
        <begin position="219"/>
        <end position="241"/>
    </location>
</feature>
<feature type="transmembrane region" description="Helical" evidence="8">
    <location>
        <begin position="358"/>
        <end position="376"/>
    </location>
</feature>
<feature type="transmembrane region" description="Helical" evidence="8">
    <location>
        <begin position="125"/>
        <end position="144"/>
    </location>
</feature>
<dbReference type="SUPFAM" id="SSF103473">
    <property type="entry name" value="MFS general substrate transporter"/>
    <property type="match status" value="1"/>
</dbReference>